<dbReference type="Pfam" id="PF00596">
    <property type="entry name" value="Aldolase_II"/>
    <property type="match status" value="1"/>
</dbReference>
<dbReference type="InterPro" id="IPR001303">
    <property type="entry name" value="Aldolase_II/adducin_N"/>
</dbReference>
<dbReference type="Gene3D" id="3.40.225.10">
    <property type="entry name" value="Class II aldolase/adducin N-terminal domain"/>
    <property type="match status" value="1"/>
</dbReference>
<dbReference type="GO" id="GO:0019323">
    <property type="term" value="P:pentose catabolic process"/>
    <property type="evidence" value="ECO:0007669"/>
    <property type="project" value="TreeGrafter"/>
</dbReference>
<protein>
    <submittedName>
        <fullName evidence="4">Class II aldolase adducin family protein</fullName>
    </submittedName>
</protein>
<keyword evidence="1" id="KW-0479">Metal-binding</keyword>
<dbReference type="GO" id="GO:0005829">
    <property type="term" value="C:cytosol"/>
    <property type="evidence" value="ECO:0007669"/>
    <property type="project" value="TreeGrafter"/>
</dbReference>
<evidence type="ECO:0000256" key="1">
    <source>
        <dbReference type="ARBA" id="ARBA00022723"/>
    </source>
</evidence>
<evidence type="ECO:0000313" key="4">
    <source>
        <dbReference type="EMBL" id="KRN81322.1"/>
    </source>
</evidence>
<feature type="domain" description="Class II aldolase/adducin N-terminal" evidence="3">
    <location>
        <begin position="13"/>
        <end position="191"/>
    </location>
</feature>
<proteinExistence type="predicted"/>
<evidence type="ECO:0000256" key="2">
    <source>
        <dbReference type="ARBA" id="ARBA00023239"/>
    </source>
</evidence>
<dbReference type="InterPro" id="IPR050197">
    <property type="entry name" value="Aldolase_class_II_sugar_metab"/>
</dbReference>
<dbReference type="SMART" id="SM01007">
    <property type="entry name" value="Aldolase_II"/>
    <property type="match status" value="1"/>
</dbReference>
<dbReference type="PANTHER" id="PTHR22789:SF0">
    <property type="entry name" value="3-OXO-TETRONATE 4-PHOSPHATE DECARBOXYLASE-RELATED"/>
    <property type="match status" value="1"/>
</dbReference>
<dbReference type="SUPFAM" id="SSF53639">
    <property type="entry name" value="AraD/HMP-PK domain-like"/>
    <property type="match status" value="1"/>
</dbReference>
<reference evidence="4 5" key="1">
    <citation type="journal article" date="2015" name="Genome Announc.">
        <title>Expanding the biotechnology potential of lactobacilli through comparative genomics of 213 strains and associated genera.</title>
        <authorList>
            <person name="Sun Z."/>
            <person name="Harris H.M."/>
            <person name="McCann A."/>
            <person name="Guo C."/>
            <person name="Argimon S."/>
            <person name="Zhang W."/>
            <person name="Yang X."/>
            <person name="Jeffery I.B."/>
            <person name="Cooney J.C."/>
            <person name="Kagawa T.F."/>
            <person name="Liu W."/>
            <person name="Song Y."/>
            <person name="Salvetti E."/>
            <person name="Wrobel A."/>
            <person name="Rasinkangas P."/>
            <person name="Parkhill J."/>
            <person name="Rea M.C."/>
            <person name="O'Sullivan O."/>
            <person name="Ritari J."/>
            <person name="Douillard F.P."/>
            <person name="Paul Ross R."/>
            <person name="Yang R."/>
            <person name="Briner A.E."/>
            <person name="Felis G.E."/>
            <person name="de Vos W.M."/>
            <person name="Barrangou R."/>
            <person name="Klaenhammer T.R."/>
            <person name="Caufield P.W."/>
            <person name="Cui Y."/>
            <person name="Zhang H."/>
            <person name="O'Toole P.W."/>
        </authorList>
    </citation>
    <scope>NUCLEOTIDE SEQUENCE [LARGE SCALE GENOMIC DNA]</scope>
    <source>
        <strain evidence="4 5">DSM 15353</strain>
    </source>
</reference>
<accession>A0A0R2K472</accession>
<dbReference type="GO" id="GO:0046872">
    <property type="term" value="F:metal ion binding"/>
    <property type="evidence" value="ECO:0007669"/>
    <property type="project" value="UniProtKB-KW"/>
</dbReference>
<dbReference type="PANTHER" id="PTHR22789">
    <property type="entry name" value="FUCULOSE PHOSPHATE ALDOLASE"/>
    <property type="match status" value="1"/>
</dbReference>
<dbReference type="EMBL" id="JQBK01000073">
    <property type="protein sequence ID" value="KRN81322.1"/>
    <property type="molecule type" value="Genomic_DNA"/>
</dbReference>
<organism evidence="4 5">
    <name type="scientific">Ligilactobacillus acidipiscis</name>
    <dbReference type="NCBI Taxonomy" id="89059"/>
    <lineage>
        <taxon>Bacteria</taxon>
        <taxon>Bacillati</taxon>
        <taxon>Bacillota</taxon>
        <taxon>Bacilli</taxon>
        <taxon>Lactobacillales</taxon>
        <taxon>Lactobacillaceae</taxon>
        <taxon>Ligilactobacillus</taxon>
    </lineage>
</organism>
<dbReference type="Proteomes" id="UP000051491">
    <property type="component" value="Unassembled WGS sequence"/>
</dbReference>
<dbReference type="OrthoDB" id="9794581at2"/>
<evidence type="ECO:0000259" key="3">
    <source>
        <dbReference type="SMART" id="SM01007"/>
    </source>
</evidence>
<evidence type="ECO:0000313" key="5">
    <source>
        <dbReference type="Proteomes" id="UP000051491"/>
    </source>
</evidence>
<keyword evidence="2" id="KW-0456">Lyase</keyword>
<sequence>MSDLKEIEQQVSEKLVWAGQEMCRKKLTSGTACNISIKISNDLFAITPSGTNYFTMQPKDIVFLNFKDEVVYGDKKPSVEKTMHRMIYQSRPEVNAIVHTHSTNAIAAASSLNIDKLPAIELEMVSYLGGDINIADFAPAGSLQLANNVQYKMEDRAGVLLRNHGALGVGIDIESAFTSTEILEKACLIYLKTLAAGGPIRMPADFIPTGRQKYLAKFNR</sequence>
<dbReference type="AlphaFoldDB" id="A0A0R2K472"/>
<gene>
    <name evidence="4" type="ORF">IV43_GL001980</name>
</gene>
<dbReference type="STRING" id="89059.LAC1533_1952"/>
<dbReference type="GO" id="GO:0016832">
    <property type="term" value="F:aldehyde-lyase activity"/>
    <property type="evidence" value="ECO:0007669"/>
    <property type="project" value="TreeGrafter"/>
</dbReference>
<comment type="caution">
    <text evidence="4">The sequence shown here is derived from an EMBL/GenBank/DDBJ whole genome shotgun (WGS) entry which is preliminary data.</text>
</comment>
<dbReference type="RefSeq" id="WP_010498607.1">
    <property type="nucleotide sequence ID" value="NZ_JQBK01000073.1"/>
</dbReference>
<dbReference type="InterPro" id="IPR036409">
    <property type="entry name" value="Aldolase_II/adducin_N_sf"/>
</dbReference>
<name>A0A0R2K472_9LACO</name>
<dbReference type="PATRIC" id="fig|89059.3.peg.2098"/>